<evidence type="ECO:0000256" key="5">
    <source>
        <dbReference type="ARBA" id="ARBA00022842"/>
    </source>
</evidence>
<evidence type="ECO:0000259" key="11">
    <source>
        <dbReference type="Pfam" id="PF25597"/>
    </source>
</evidence>
<evidence type="ECO:0000256" key="4">
    <source>
        <dbReference type="ARBA" id="ARBA00022801"/>
    </source>
</evidence>
<evidence type="ECO:0000256" key="3">
    <source>
        <dbReference type="ARBA" id="ARBA00022759"/>
    </source>
</evidence>
<keyword evidence="2" id="KW-0479">Metal-binding</keyword>
<dbReference type="Proteomes" id="UP000075243">
    <property type="component" value="Unassembled WGS sequence"/>
</dbReference>
<dbReference type="SUPFAM" id="SSF53098">
    <property type="entry name" value="Ribonuclease H-like"/>
    <property type="match status" value="1"/>
</dbReference>
<gene>
    <name evidence="12" type="ORF">KK1_038472</name>
</gene>
<dbReference type="AlphaFoldDB" id="A0A151RCB9"/>
<evidence type="ECO:0000256" key="2">
    <source>
        <dbReference type="ARBA" id="ARBA00022723"/>
    </source>
</evidence>
<keyword evidence="3" id="KW-0255">Endonuclease</keyword>
<keyword evidence="7" id="KW-0695">RNA-directed DNA polymerase</keyword>
<keyword evidence="6" id="KW-0229">DNA integration</keyword>
<keyword evidence="5" id="KW-0460">Magnesium</keyword>
<dbReference type="GO" id="GO:0006310">
    <property type="term" value="P:DNA recombination"/>
    <property type="evidence" value="ECO:0007669"/>
    <property type="project" value="UniProtKB-KW"/>
</dbReference>
<organism evidence="12 13">
    <name type="scientific">Cajanus cajan</name>
    <name type="common">Pigeon pea</name>
    <name type="synonym">Cajanus indicus</name>
    <dbReference type="NCBI Taxonomy" id="3821"/>
    <lineage>
        <taxon>Eukaryota</taxon>
        <taxon>Viridiplantae</taxon>
        <taxon>Streptophyta</taxon>
        <taxon>Embryophyta</taxon>
        <taxon>Tracheophyta</taxon>
        <taxon>Spermatophyta</taxon>
        <taxon>Magnoliopsida</taxon>
        <taxon>eudicotyledons</taxon>
        <taxon>Gunneridae</taxon>
        <taxon>Pentapetalae</taxon>
        <taxon>rosids</taxon>
        <taxon>fabids</taxon>
        <taxon>Fabales</taxon>
        <taxon>Fabaceae</taxon>
        <taxon>Papilionoideae</taxon>
        <taxon>50 kb inversion clade</taxon>
        <taxon>NPAAA clade</taxon>
        <taxon>indigoferoid/millettioid clade</taxon>
        <taxon>Phaseoleae</taxon>
        <taxon>Cajanus</taxon>
    </lineage>
</organism>
<name>A0A151RCB9_CAJCA</name>
<keyword evidence="4" id="KW-0378">Hydrolase</keyword>
<keyword evidence="8" id="KW-0548">Nucleotidyltransferase</keyword>
<dbReference type="GO" id="GO:0016787">
    <property type="term" value="F:hydrolase activity"/>
    <property type="evidence" value="ECO:0007669"/>
    <property type="project" value="UniProtKB-KW"/>
</dbReference>
<dbReference type="InterPro" id="IPR057670">
    <property type="entry name" value="SH3_retrovirus"/>
</dbReference>
<keyword evidence="1" id="KW-0540">Nuclease</keyword>
<keyword evidence="8" id="KW-0808">Transferase</keyword>
<dbReference type="GO" id="GO:0004519">
    <property type="term" value="F:endonuclease activity"/>
    <property type="evidence" value="ECO:0007669"/>
    <property type="project" value="UniProtKB-KW"/>
</dbReference>
<dbReference type="PANTHER" id="PTHR42648">
    <property type="entry name" value="TRANSPOSASE, PUTATIVE-RELATED"/>
    <property type="match status" value="1"/>
</dbReference>
<keyword evidence="8" id="KW-0239">DNA-directed DNA polymerase</keyword>
<evidence type="ECO:0000313" key="13">
    <source>
        <dbReference type="Proteomes" id="UP000075243"/>
    </source>
</evidence>
<protein>
    <submittedName>
        <fullName evidence="12">Copia protein</fullName>
    </submittedName>
</protein>
<dbReference type="GO" id="GO:0003887">
    <property type="term" value="F:DNA-directed DNA polymerase activity"/>
    <property type="evidence" value="ECO:0007669"/>
    <property type="project" value="UniProtKB-KW"/>
</dbReference>
<proteinExistence type="predicted"/>
<evidence type="ECO:0000256" key="7">
    <source>
        <dbReference type="ARBA" id="ARBA00022918"/>
    </source>
</evidence>
<evidence type="ECO:0000256" key="6">
    <source>
        <dbReference type="ARBA" id="ARBA00022908"/>
    </source>
</evidence>
<evidence type="ECO:0000256" key="8">
    <source>
        <dbReference type="ARBA" id="ARBA00022932"/>
    </source>
</evidence>
<dbReference type="Pfam" id="PF25597">
    <property type="entry name" value="SH3_retrovirus"/>
    <property type="match status" value="1"/>
</dbReference>
<keyword evidence="13" id="KW-1185">Reference proteome</keyword>
<dbReference type="InterPro" id="IPR039537">
    <property type="entry name" value="Retrotran_Ty1/copia-like"/>
</dbReference>
<sequence length="146" mass="16978">MLNETKLPKYFWADAINTACHVLNKVLIRPILKKTPYEIYNGRKPNISYFRVFGCQCFVLNNGKEQLGKFDAKANEAIFLGYSINRKAYMVYNKRTLIVEESVHVVFDEINKQETKQTEIEDLTDLLDQPPLESEPNEEPKECESI</sequence>
<evidence type="ECO:0000256" key="9">
    <source>
        <dbReference type="ARBA" id="ARBA00023172"/>
    </source>
</evidence>
<evidence type="ECO:0000256" key="1">
    <source>
        <dbReference type="ARBA" id="ARBA00022722"/>
    </source>
</evidence>
<dbReference type="InterPro" id="IPR012337">
    <property type="entry name" value="RNaseH-like_sf"/>
</dbReference>
<keyword evidence="9" id="KW-0233">DNA recombination</keyword>
<dbReference type="OMA" id="VYTANHI"/>
<dbReference type="PANTHER" id="PTHR42648:SF11">
    <property type="entry name" value="TRANSPOSON TY4-P GAG-POL POLYPROTEIN"/>
    <property type="match status" value="1"/>
</dbReference>
<evidence type="ECO:0000313" key="12">
    <source>
        <dbReference type="EMBL" id="KYP40181.1"/>
    </source>
</evidence>
<dbReference type="Gramene" id="C.cajan_34483.t">
    <property type="protein sequence ID" value="C.cajan_34483.t.cds1"/>
    <property type="gene ID" value="C.cajan_34483"/>
</dbReference>
<dbReference type="EMBL" id="KQ483852">
    <property type="protein sequence ID" value="KYP40181.1"/>
    <property type="molecule type" value="Genomic_DNA"/>
</dbReference>
<feature type="region of interest" description="Disordered" evidence="10">
    <location>
        <begin position="118"/>
        <end position="146"/>
    </location>
</feature>
<accession>A0A151RCB9</accession>
<feature type="domain" description="Retroviral polymerase SH3-like" evidence="11">
    <location>
        <begin position="55"/>
        <end position="117"/>
    </location>
</feature>
<reference evidence="12" key="1">
    <citation type="journal article" date="2012" name="Nat. Biotechnol.">
        <title>Draft genome sequence of pigeonpea (Cajanus cajan), an orphan legume crop of resource-poor farmers.</title>
        <authorList>
            <person name="Varshney R.K."/>
            <person name="Chen W."/>
            <person name="Li Y."/>
            <person name="Bharti A.K."/>
            <person name="Saxena R.K."/>
            <person name="Schlueter J.A."/>
            <person name="Donoghue M.T."/>
            <person name="Azam S."/>
            <person name="Fan G."/>
            <person name="Whaley A.M."/>
            <person name="Farmer A.D."/>
            <person name="Sheridan J."/>
            <person name="Iwata A."/>
            <person name="Tuteja R."/>
            <person name="Penmetsa R.V."/>
            <person name="Wu W."/>
            <person name="Upadhyaya H.D."/>
            <person name="Yang S.P."/>
            <person name="Shah T."/>
            <person name="Saxena K.B."/>
            <person name="Michael T."/>
            <person name="McCombie W.R."/>
            <person name="Yang B."/>
            <person name="Zhang G."/>
            <person name="Yang H."/>
            <person name="Wang J."/>
            <person name="Spillane C."/>
            <person name="Cook D.R."/>
            <person name="May G.D."/>
            <person name="Xu X."/>
            <person name="Jackson S.A."/>
        </authorList>
    </citation>
    <scope>NUCLEOTIDE SEQUENCE [LARGE SCALE GENOMIC DNA]</scope>
</reference>
<dbReference type="GO" id="GO:0015074">
    <property type="term" value="P:DNA integration"/>
    <property type="evidence" value="ECO:0007669"/>
    <property type="project" value="UniProtKB-KW"/>
</dbReference>
<evidence type="ECO:0000256" key="10">
    <source>
        <dbReference type="SAM" id="MobiDB-lite"/>
    </source>
</evidence>
<dbReference type="GO" id="GO:0046872">
    <property type="term" value="F:metal ion binding"/>
    <property type="evidence" value="ECO:0007669"/>
    <property type="project" value="UniProtKB-KW"/>
</dbReference>
<dbReference type="GO" id="GO:0003964">
    <property type="term" value="F:RNA-directed DNA polymerase activity"/>
    <property type="evidence" value="ECO:0007669"/>
    <property type="project" value="UniProtKB-KW"/>
</dbReference>